<evidence type="ECO:0000313" key="1">
    <source>
        <dbReference type="EMBL" id="RKO60871.1"/>
    </source>
</evidence>
<organism evidence="1 2">
    <name type="scientific">Caldibacillus debilis GB1</name>
    <dbReference type="NCBI Taxonomy" id="1339248"/>
    <lineage>
        <taxon>Bacteria</taxon>
        <taxon>Bacillati</taxon>
        <taxon>Bacillota</taxon>
        <taxon>Bacilli</taxon>
        <taxon>Bacillales</taxon>
        <taxon>Bacillaceae</taxon>
        <taxon>Caldibacillus</taxon>
    </lineage>
</organism>
<proteinExistence type="predicted"/>
<comment type="caution">
    <text evidence="1">The sequence shown here is derived from an EMBL/GenBank/DDBJ whole genome shotgun (WGS) entry which is preliminary data.</text>
</comment>
<evidence type="ECO:0000313" key="2">
    <source>
        <dbReference type="Proteomes" id="UP000286235"/>
    </source>
</evidence>
<protein>
    <submittedName>
        <fullName evidence="1">Uncharacterized protein</fullName>
    </submittedName>
</protein>
<keyword evidence="2" id="KW-1185">Reference proteome</keyword>
<sequence>MIFHQVTGDQTDVRILVGEHPNDMGSTSNLPVQTFQHIGRCDFSVIDLVKMVELERVFQTGFQHLNRSRILSFILVHECLSIGHGGPIVRLQPNFLQS</sequence>
<dbReference type="EMBL" id="AZRV01000049">
    <property type="protein sequence ID" value="RKO60871.1"/>
    <property type="molecule type" value="Genomic_DNA"/>
</dbReference>
<accession>A0A420VBA3</accession>
<dbReference type="Proteomes" id="UP000286235">
    <property type="component" value="Unassembled WGS sequence"/>
</dbReference>
<gene>
    <name evidence="1" type="ORF">Cdeb_02262</name>
</gene>
<name>A0A420VBA3_9BACI</name>
<dbReference type="AlphaFoldDB" id="A0A420VBA3"/>
<reference evidence="1 2" key="1">
    <citation type="submission" date="2013-12" db="EMBL/GenBank/DDBJ databases">
        <title>Genome and proteome characterization of Caldibacillus debilis GB1 derived from a cellulolytic aero-tolerant co-culture.</title>
        <authorList>
            <person name="Wushke S.T."/>
            <person name="Zhang X."/>
            <person name="Fristensky B."/>
            <person name="Wilkins J.A."/>
            <person name="Levin D.B."/>
            <person name="Sparling R."/>
        </authorList>
    </citation>
    <scope>NUCLEOTIDE SEQUENCE [LARGE SCALE GENOMIC DNA]</scope>
    <source>
        <strain evidence="1 2">GB1</strain>
    </source>
</reference>